<feature type="signal peptide" evidence="1">
    <location>
        <begin position="1"/>
        <end position="25"/>
    </location>
</feature>
<protein>
    <recommendedName>
        <fullName evidence="4">Outer membrane protein beta-barrel domain-containing protein</fullName>
    </recommendedName>
</protein>
<gene>
    <name evidence="2" type="ORF">P0Y49_09655</name>
</gene>
<dbReference type="InterPro" id="IPR011250">
    <property type="entry name" value="OMP/PagP_B-barrel"/>
</dbReference>
<dbReference type="EMBL" id="CP119313">
    <property type="protein sequence ID" value="WEK21403.1"/>
    <property type="molecule type" value="Genomic_DNA"/>
</dbReference>
<keyword evidence="1" id="KW-0732">Signal</keyword>
<evidence type="ECO:0000256" key="1">
    <source>
        <dbReference type="SAM" id="SignalP"/>
    </source>
</evidence>
<evidence type="ECO:0000313" key="2">
    <source>
        <dbReference type="EMBL" id="WEK21403.1"/>
    </source>
</evidence>
<dbReference type="Proteomes" id="UP001214530">
    <property type="component" value="Chromosome"/>
</dbReference>
<organism evidence="2 3">
    <name type="scientific">Candidatus Pedobacter colombiensis</name>
    <dbReference type="NCBI Taxonomy" id="3121371"/>
    <lineage>
        <taxon>Bacteria</taxon>
        <taxon>Pseudomonadati</taxon>
        <taxon>Bacteroidota</taxon>
        <taxon>Sphingobacteriia</taxon>
        <taxon>Sphingobacteriales</taxon>
        <taxon>Sphingobacteriaceae</taxon>
        <taxon>Pedobacter</taxon>
    </lineage>
</organism>
<accession>A0AAJ5WCB5</accession>
<sequence>MSNKNWKFMILFTLSIVCLQSNVSAQDVNRKGYFNKTKVGFLPGLKDQQGAAFKQRGTEISSVNGYYVTPKLALGVGVGIAAYVNPTVTTIPVYIQANYDLTNGKSTPYLFGGTGYSFSVTSHTGGGLMAEGGLGWKIPIKTRTSISPELGYRYQRVSYDFVDAPGSIKDNLSSISIGVSLRF</sequence>
<reference evidence="2" key="1">
    <citation type="submission" date="2023-03" db="EMBL/GenBank/DDBJ databases">
        <title>Andean soil-derived lignocellulolytic bacterial consortium as a source of novel taxa and putative plastic-active enzymes.</title>
        <authorList>
            <person name="Diaz-Garcia L."/>
            <person name="Chuvochina M."/>
            <person name="Feuerriegel G."/>
            <person name="Bunk B."/>
            <person name="Sproer C."/>
            <person name="Streit W.R."/>
            <person name="Rodriguez L.M."/>
            <person name="Overmann J."/>
            <person name="Jimenez D.J."/>
        </authorList>
    </citation>
    <scope>NUCLEOTIDE SEQUENCE</scope>
    <source>
        <strain evidence="2">MAG 3858</strain>
    </source>
</reference>
<dbReference type="AlphaFoldDB" id="A0AAJ5WCB5"/>
<feature type="chain" id="PRO_5042618414" description="Outer membrane protein beta-barrel domain-containing protein" evidence="1">
    <location>
        <begin position="26"/>
        <end position="183"/>
    </location>
</feature>
<evidence type="ECO:0000313" key="3">
    <source>
        <dbReference type="Proteomes" id="UP001214530"/>
    </source>
</evidence>
<proteinExistence type="predicted"/>
<name>A0AAJ5WCB5_9SPHI</name>
<dbReference type="SUPFAM" id="SSF56925">
    <property type="entry name" value="OMPA-like"/>
    <property type="match status" value="1"/>
</dbReference>
<evidence type="ECO:0008006" key="4">
    <source>
        <dbReference type="Google" id="ProtNLM"/>
    </source>
</evidence>